<evidence type="ECO:0000313" key="1">
    <source>
        <dbReference type="EMBL" id="QKE44397.1"/>
    </source>
</evidence>
<dbReference type="RefSeq" id="YP_010800644.1">
    <property type="nucleotide sequence ID" value="NC_076895.1"/>
</dbReference>
<name>A0AAE7B793_9VIRU</name>
<sequence length="98" mass="11499">MHTKRAKKTPMRERRRDLLFLSFLLLFGLLVEDGSEFINYTIWYINIRYSIYLFLAGDRHWLAEQRLQQHIVHGDGAQYEGGLSRGGGFGQHAEQFVL</sequence>
<dbReference type="KEGG" id="vg:80539280"/>
<protein>
    <submittedName>
        <fullName evidence="1">Uncharacterized protein</fullName>
    </submittedName>
</protein>
<reference evidence="1" key="1">
    <citation type="submission" date="2020-04" db="EMBL/GenBank/DDBJ databases">
        <title>A mysterious 80 nm amoeba virus with a near complete 'ORFan genome' challenges the classification of DNA viruses.</title>
        <authorList>
            <person name="Boratto P.V.M."/>
            <person name="Oliveira G.P."/>
            <person name="Machado T.B."/>
            <person name="Andrade A.C.S.P."/>
            <person name="Baudoin J.P."/>
            <person name="Klose T."/>
            <person name="Azza S."/>
            <person name="Decloquement P."/>
            <person name="Chabriere E."/>
            <person name="Colson P."/>
            <person name="Levasseur A."/>
            <person name="La Scola B."/>
            <person name="Abrahao J.S."/>
        </authorList>
    </citation>
    <scope>NUCLEOTIDE SEQUENCE</scope>
    <source>
        <strain evidence="1">BHMG</strain>
    </source>
</reference>
<proteinExistence type="predicted"/>
<organism evidence="1 2">
    <name type="scientific">Yaravirus sp. 'brasiliensis'</name>
    <dbReference type="NCBI Taxonomy" id="2739681"/>
    <lineage>
        <taxon>Viruses</taxon>
        <taxon>Varidnaviria</taxon>
        <taxon>Bamfordvirae</taxon>
        <taxon>Nucleocytoviricota</taxon>
        <taxon>Mriyaviricetes</taxon>
        <taxon>Yaraviridae</taxon>
        <taxon>Yaravirus</taxon>
        <taxon>Yaravirus brasiliense</taxon>
    </lineage>
</organism>
<dbReference type="GeneID" id="80539280"/>
<accession>A0AAE7B793</accession>
<keyword evidence="2" id="KW-1185">Reference proteome</keyword>
<evidence type="ECO:0000313" key="2">
    <source>
        <dbReference type="Proteomes" id="UP000830293"/>
    </source>
</evidence>
<dbReference type="EMBL" id="MT293574">
    <property type="protein sequence ID" value="QKE44397.1"/>
    <property type="molecule type" value="Genomic_DNA"/>
</dbReference>
<dbReference type="Proteomes" id="UP000830293">
    <property type="component" value="Segment"/>
</dbReference>